<proteinExistence type="predicted"/>
<evidence type="ECO:0000313" key="3">
    <source>
        <dbReference type="Proteomes" id="UP000636888"/>
    </source>
</evidence>
<dbReference type="RefSeq" id="WP_199383034.1">
    <property type="nucleotide sequence ID" value="NZ_JAEMHM010000004.1"/>
</dbReference>
<feature type="compositionally biased region" description="Basic and acidic residues" evidence="1">
    <location>
        <begin position="8"/>
        <end position="20"/>
    </location>
</feature>
<accession>A0A8J7JAZ3</accession>
<protein>
    <submittedName>
        <fullName evidence="2">Uncharacterized protein</fullName>
    </submittedName>
</protein>
<name>A0A8J7JAZ3_9BACT</name>
<dbReference type="Proteomes" id="UP000636888">
    <property type="component" value="Unassembled WGS sequence"/>
</dbReference>
<dbReference type="EMBL" id="JAEMHM010000004">
    <property type="protein sequence ID" value="MBJ6724191.1"/>
    <property type="molecule type" value="Genomic_DNA"/>
</dbReference>
<dbReference type="AlphaFoldDB" id="A0A8J7JAZ3"/>
<organism evidence="2 3">
    <name type="scientific">Geomesophilobacter sediminis</name>
    <dbReference type="NCBI Taxonomy" id="2798584"/>
    <lineage>
        <taxon>Bacteria</taxon>
        <taxon>Pseudomonadati</taxon>
        <taxon>Thermodesulfobacteriota</taxon>
        <taxon>Desulfuromonadia</taxon>
        <taxon>Geobacterales</taxon>
        <taxon>Geobacteraceae</taxon>
        <taxon>Geomesophilobacter</taxon>
    </lineage>
</organism>
<feature type="region of interest" description="Disordered" evidence="1">
    <location>
        <begin position="1"/>
        <end position="22"/>
    </location>
</feature>
<sequence length="57" mass="6480">MATNPPKGDGHRNGAVRERSQVYNPTIDRYVKRDTNTGRFMDVKSDGTPFKGVRKEK</sequence>
<comment type="caution">
    <text evidence="2">The sequence shown here is derived from an EMBL/GenBank/DDBJ whole genome shotgun (WGS) entry which is preliminary data.</text>
</comment>
<keyword evidence="3" id="KW-1185">Reference proteome</keyword>
<evidence type="ECO:0000313" key="2">
    <source>
        <dbReference type="EMBL" id="MBJ6724191.1"/>
    </source>
</evidence>
<gene>
    <name evidence="2" type="ORF">JFN93_05685</name>
</gene>
<reference evidence="2" key="1">
    <citation type="submission" date="2020-12" db="EMBL/GenBank/DDBJ databases">
        <title>Geomonas sp. Red875, isolated from river sediment.</title>
        <authorList>
            <person name="Xu Z."/>
            <person name="Zhang Z."/>
            <person name="Masuda Y."/>
            <person name="Itoh H."/>
            <person name="Senoo K."/>
        </authorList>
    </citation>
    <scope>NUCLEOTIDE SEQUENCE</scope>
    <source>
        <strain evidence="2">Red875</strain>
    </source>
</reference>
<evidence type="ECO:0000256" key="1">
    <source>
        <dbReference type="SAM" id="MobiDB-lite"/>
    </source>
</evidence>